<dbReference type="InterPro" id="IPR002931">
    <property type="entry name" value="Transglutaminase-like"/>
</dbReference>
<sequence>DPNYETLKREFKRLYENCNSVKNSLLSYTSYIKELYLSPNSIYNSLTQFYDNQHPLSKYSSSILQLIDAQIKNWEINEFNGHYQKILDYSLSIDQIHSTIQKVDRLSSEVNNEQKKSEYIHLKSSLFNETSQLFDNKAECFEKPLINIQLSFNNLIQSVHSILNNSSPLLQTHINNQNNHILNLYPNNDFLNKPVHNHLDGPSTITQQPSPSLVKQPLRPNPPISSPIQQQPPQRQQQQQRPYKPNTKLNKLQVWQTIPENIQNQFIRKATFTALDGIDLYKVNLVEVTDPNEVVQFEPISQRDIDIYLRPTDKLNFDTPEFEQFIQENGFYPKQFEDGSMEKFESTSHTSKLSQLTAPTKQEQLHHINRSQYQNQPQQLNPPKPLQQINKSPIQQQLKTSPIQKPPLQQQQQRPVSAPSKPAASETKSGFSLFKKSAESIQKLKFHKIPPLDQLVDHHEYHKFFWDNKRYKLVKTYNGSVSVNYDFTLKYKPNTKLSTLQVWQTIPETIQNQFIRKATFTVLDGNNNSIIDLPSIVDSSHQKLFCFKYNPFQHPNKLHFICRANFEVDLYKVNLVEVTDPNEVVQFEPISQRDIDIYLRPTEKLNYDTPEFEQFIQENGFYPKQFEDGSMESVLCFAYRIYLFQLKNFTYKYPHTLSGKPIETFKAKYGDCGCHSFFFTSIMRYNNIPTRLLFGRGANLNNNSDPQWHVKTDIYLDQVGWVPMDVTCKDFNGPHTHLIGNDSGDHITFGMDYLTDIQDLSKYSPFPSFQLMNMIHFGHNVELESTSHTSKLSQLTAPTKQDQFSHINQSQYQQLHIQTIGQKSQPTVLQQQQQPQQQQQQQQQQQRSTPQPASQRPVSFHQQQPVPNRTVPTQQQPVSQRPQEKDSSFSNSISSFLSNATKSLNISNNGLPSKIHVDQLINDHNLHKKLWDKRFKLVKKYNYSVSTLYTKKIIFSPDSKLNEIKFYMGIPLNINNQQVRYSSFTLHDSNDQCISQASIVKSLVHDCYLLAYKPNPGQVDRELTWKYRVDVDFYTVTAEEVTNPNEQIDFDPISEKEIDLYLRPSDKMKFDTPEFEQFIFENNLYPKQFDDGTMESVLCFAYRVSLFIYKNIQYKNPYSHNGDPISTFKAGHGDCGCHSWLFGSILRYNNIPVRLLYGRGGLLDKPGDKQIHIKNQFYVEGLGFVPYDGAFKDGNPYHKKYFAHDIGSHVTTGLDIYTDIEGRKNEFSFQNPAYFYIGNVKIESSEEKYDVFKL</sequence>
<dbReference type="eggNOG" id="ENOG502RED0">
    <property type="taxonomic scope" value="Eukaryota"/>
</dbReference>
<dbReference type="PANTHER" id="PTHR37002">
    <property type="entry name" value="AGAP007005-PA"/>
    <property type="match status" value="1"/>
</dbReference>
<dbReference type="STRING" id="5786.F0ZRD6"/>
<dbReference type="KEGG" id="dpp:DICPUDRAFT_36609"/>
<dbReference type="Gene3D" id="1.20.1270.60">
    <property type="entry name" value="Arfaptin homology (AH) domain/BAR domain"/>
    <property type="match status" value="1"/>
</dbReference>
<keyword evidence="4" id="KW-1185">Reference proteome</keyword>
<feature type="compositionally biased region" description="Polar residues" evidence="1">
    <location>
        <begin position="347"/>
        <end position="362"/>
    </location>
</feature>
<dbReference type="InParanoid" id="F0ZRD6"/>
<feature type="compositionally biased region" description="Low complexity" evidence="1">
    <location>
        <begin position="226"/>
        <end position="242"/>
    </location>
</feature>
<feature type="compositionally biased region" description="Low complexity" evidence="1">
    <location>
        <begin position="830"/>
        <end position="846"/>
    </location>
</feature>
<dbReference type="VEuPathDB" id="AmoebaDB:DICPUDRAFT_36609"/>
<dbReference type="Gene3D" id="3.10.620.30">
    <property type="match status" value="2"/>
</dbReference>
<dbReference type="OMA" id="PYDGAYK"/>
<dbReference type="SUPFAM" id="SSF103657">
    <property type="entry name" value="BAR/IMD domain-like"/>
    <property type="match status" value="1"/>
</dbReference>
<feature type="compositionally biased region" description="Polar residues" evidence="1">
    <location>
        <begin position="847"/>
        <end position="881"/>
    </location>
</feature>
<evidence type="ECO:0000313" key="3">
    <source>
        <dbReference type="EMBL" id="EGC33496.1"/>
    </source>
</evidence>
<feature type="domain" description="Transglutaminase-like" evidence="2">
    <location>
        <begin position="1127"/>
        <end position="1191"/>
    </location>
</feature>
<dbReference type="FunCoup" id="F0ZRD6">
    <property type="interactions" value="937"/>
</dbReference>
<feature type="domain" description="Transglutaminase-like" evidence="2">
    <location>
        <begin position="664"/>
        <end position="728"/>
    </location>
</feature>
<feature type="region of interest" description="Disordered" evidence="1">
    <location>
        <begin position="341"/>
        <end position="365"/>
    </location>
</feature>
<dbReference type="SUPFAM" id="SSF54001">
    <property type="entry name" value="Cysteine proteinases"/>
    <property type="match status" value="2"/>
</dbReference>
<dbReference type="GeneID" id="10504339"/>
<gene>
    <name evidence="3" type="ORF">DICPUDRAFT_36609</name>
</gene>
<evidence type="ECO:0000313" key="4">
    <source>
        <dbReference type="Proteomes" id="UP000001064"/>
    </source>
</evidence>
<feature type="compositionally biased region" description="Polar residues" evidence="1">
    <location>
        <begin position="203"/>
        <end position="213"/>
    </location>
</feature>
<feature type="region of interest" description="Disordered" evidence="1">
    <location>
        <begin position="826"/>
        <end position="891"/>
    </location>
</feature>
<name>F0ZRD6_DICPU</name>
<feature type="non-terminal residue" evidence="3">
    <location>
        <position position="1"/>
    </location>
</feature>
<dbReference type="InterPro" id="IPR038765">
    <property type="entry name" value="Papain-like_cys_pep_sf"/>
</dbReference>
<dbReference type="OrthoDB" id="10250800at2759"/>
<dbReference type="SMART" id="SM00460">
    <property type="entry name" value="TGc"/>
    <property type="match status" value="2"/>
</dbReference>
<evidence type="ECO:0000259" key="2">
    <source>
        <dbReference type="SMART" id="SM00460"/>
    </source>
</evidence>
<dbReference type="PANTHER" id="PTHR37002:SF6">
    <property type="entry name" value="TRANSGLUTAMINASE-LIKE DOMAIN-CONTAINING PROTEIN"/>
    <property type="match status" value="1"/>
</dbReference>
<dbReference type="InterPro" id="IPR027267">
    <property type="entry name" value="AH/BAR_dom_sf"/>
</dbReference>
<accession>F0ZRD6</accession>
<dbReference type="Proteomes" id="UP000001064">
    <property type="component" value="Unassembled WGS sequence"/>
</dbReference>
<dbReference type="AlphaFoldDB" id="F0ZRD6"/>
<dbReference type="Pfam" id="PF01841">
    <property type="entry name" value="Transglut_core"/>
    <property type="match status" value="2"/>
</dbReference>
<evidence type="ECO:0000256" key="1">
    <source>
        <dbReference type="SAM" id="MobiDB-lite"/>
    </source>
</evidence>
<feature type="region of interest" description="Disordered" evidence="1">
    <location>
        <begin position="404"/>
        <end position="430"/>
    </location>
</feature>
<dbReference type="RefSeq" id="XP_003289970.1">
    <property type="nucleotide sequence ID" value="XM_003289922.1"/>
</dbReference>
<protein>
    <recommendedName>
        <fullName evidence="2">Transglutaminase-like domain-containing protein</fullName>
    </recommendedName>
</protein>
<feature type="compositionally biased region" description="Low complexity" evidence="1">
    <location>
        <begin position="404"/>
        <end position="419"/>
    </location>
</feature>
<proteinExistence type="predicted"/>
<dbReference type="EMBL" id="GL871139">
    <property type="protein sequence ID" value="EGC33496.1"/>
    <property type="molecule type" value="Genomic_DNA"/>
</dbReference>
<organism evidence="3 4">
    <name type="scientific">Dictyostelium purpureum</name>
    <name type="common">Slime mold</name>
    <dbReference type="NCBI Taxonomy" id="5786"/>
    <lineage>
        <taxon>Eukaryota</taxon>
        <taxon>Amoebozoa</taxon>
        <taxon>Evosea</taxon>
        <taxon>Eumycetozoa</taxon>
        <taxon>Dictyostelia</taxon>
        <taxon>Dictyosteliales</taxon>
        <taxon>Dictyosteliaceae</taxon>
        <taxon>Dictyostelium</taxon>
    </lineage>
</organism>
<feature type="region of interest" description="Disordered" evidence="1">
    <location>
        <begin position="195"/>
        <end position="244"/>
    </location>
</feature>
<reference evidence="4" key="1">
    <citation type="journal article" date="2011" name="Genome Biol.">
        <title>Comparative genomics of the social amoebae Dictyostelium discoideum and Dictyostelium purpureum.</title>
        <authorList>
            <consortium name="US DOE Joint Genome Institute (JGI-PGF)"/>
            <person name="Sucgang R."/>
            <person name="Kuo A."/>
            <person name="Tian X."/>
            <person name="Salerno W."/>
            <person name="Parikh A."/>
            <person name="Feasley C.L."/>
            <person name="Dalin E."/>
            <person name="Tu H."/>
            <person name="Huang E."/>
            <person name="Barry K."/>
            <person name="Lindquist E."/>
            <person name="Shapiro H."/>
            <person name="Bruce D."/>
            <person name="Schmutz J."/>
            <person name="Salamov A."/>
            <person name="Fey P."/>
            <person name="Gaudet P."/>
            <person name="Anjard C."/>
            <person name="Babu M.M."/>
            <person name="Basu S."/>
            <person name="Bushmanova Y."/>
            <person name="van der Wel H."/>
            <person name="Katoh-Kurasawa M."/>
            <person name="Dinh C."/>
            <person name="Coutinho P.M."/>
            <person name="Saito T."/>
            <person name="Elias M."/>
            <person name="Schaap P."/>
            <person name="Kay R.R."/>
            <person name="Henrissat B."/>
            <person name="Eichinger L."/>
            <person name="Rivero F."/>
            <person name="Putnam N.H."/>
            <person name="West C.M."/>
            <person name="Loomis W.F."/>
            <person name="Chisholm R.L."/>
            <person name="Shaulsky G."/>
            <person name="Strassmann J.E."/>
            <person name="Queller D.C."/>
            <person name="Kuspa A."/>
            <person name="Grigoriev I.V."/>
        </authorList>
    </citation>
    <scope>NUCLEOTIDE SEQUENCE [LARGE SCALE GENOMIC DNA]</scope>
    <source>
        <strain evidence="4">QSDP1</strain>
    </source>
</reference>